<feature type="domain" description="N-acetyltransferase" evidence="1">
    <location>
        <begin position="9"/>
        <end position="170"/>
    </location>
</feature>
<dbReference type="EMBL" id="JAKNHQ010000023">
    <property type="protein sequence ID" value="MCG4611788.1"/>
    <property type="molecule type" value="Genomic_DNA"/>
</dbReference>
<dbReference type="PROSITE" id="PS51186">
    <property type="entry name" value="GNAT"/>
    <property type="match status" value="1"/>
</dbReference>
<evidence type="ECO:0000313" key="2">
    <source>
        <dbReference type="EMBL" id="MCG4611788.1"/>
    </source>
</evidence>
<dbReference type="Gene3D" id="3.40.630.30">
    <property type="match status" value="1"/>
</dbReference>
<dbReference type="InterPro" id="IPR000182">
    <property type="entry name" value="GNAT_dom"/>
</dbReference>
<dbReference type="PANTHER" id="PTHR43072:SF8">
    <property type="entry name" value="ACYLTRANSFERASE FABY-RELATED"/>
    <property type="match status" value="1"/>
</dbReference>
<protein>
    <submittedName>
        <fullName evidence="2">N-acetyltransferase family protein</fullName>
    </submittedName>
</protein>
<dbReference type="SUPFAM" id="SSF55729">
    <property type="entry name" value="Acyl-CoA N-acyltransferases (Nat)"/>
    <property type="match status" value="1"/>
</dbReference>
<comment type="caution">
    <text evidence="2">The sequence shown here is derived from an EMBL/GenBank/DDBJ whole genome shotgun (WGS) entry which is preliminary data.</text>
</comment>
<organism evidence="2 3">
    <name type="scientific">Anaeromassilibacillus senegalensis</name>
    <dbReference type="NCBI Taxonomy" id="1673717"/>
    <lineage>
        <taxon>Bacteria</taxon>
        <taxon>Bacillati</taxon>
        <taxon>Bacillota</taxon>
        <taxon>Clostridia</taxon>
        <taxon>Eubacteriales</taxon>
        <taxon>Acutalibacteraceae</taxon>
        <taxon>Anaeromassilibacillus</taxon>
    </lineage>
</organism>
<dbReference type="PANTHER" id="PTHR43072">
    <property type="entry name" value="N-ACETYLTRANSFERASE"/>
    <property type="match status" value="1"/>
</dbReference>
<dbReference type="Proteomes" id="UP001298681">
    <property type="component" value="Unassembled WGS sequence"/>
</dbReference>
<dbReference type="Pfam" id="PF13420">
    <property type="entry name" value="Acetyltransf_4"/>
    <property type="match status" value="1"/>
</dbReference>
<keyword evidence="3" id="KW-1185">Reference proteome</keyword>
<evidence type="ECO:0000259" key="1">
    <source>
        <dbReference type="PROSITE" id="PS51186"/>
    </source>
</evidence>
<evidence type="ECO:0000313" key="3">
    <source>
        <dbReference type="Proteomes" id="UP001298681"/>
    </source>
</evidence>
<reference evidence="2 3" key="1">
    <citation type="submission" date="2022-01" db="EMBL/GenBank/DDBJ databases">
        <title>Collection of gut derived symbiotic bacterial strains cultured from healthy donors.</title>
        <authorList>
            <person name="Lin H."/>
            <person name="Kohout C."/>
            <person name="Waligurski E."/>
            <person name="Pamer E.G."/>
        </authorList>
    </citation>
    <scope>NUCLEOTIDE SEQUENCE [LARGE SCALE GENOMIC DNA]</scope>
    <source>
        <strain evidence="2 3">DFI.7.58</strain>
    </source>
</reference>
<accession>A0ABS9MLT1</accession>
<dbReference type="RefSeq" id="WP_191448948.1">
    <property type="nucleotide sequence ID" value="NZ_JAKNHQ010000023.1"/>
</dbReference>
<dbReference type="InterPro" id="IPR016181">
    <property type="entry name" value="Acyl_CoA_acyltransferase"/>
</dbReference>
<sequence length="212" mass="23758">MSNPGKGVCCIRQARPEDAAALAGIYAPYVRDTAITFEYDPPDAAEFARRIRKTQEQFPYLVCEVDGKPQAYAYASHFHERAAFQWDAELSVYVAACAQQRGIGRALYTCLIAFLQEQGYSTLYALITVPNDNSERLHAKLGFERAALYPRTGYKFGQWRDMIVMEKRLSPPFAPPEPPHAFSTLPAAFVENVLREEAAKCNAKTEAGNPQR</sequence>
<dbReference type="CDD" id="cd04301">
    <property type="entry name" value="NAT_SF"/>
    <property type="match status" value="1"/>
</dbReference>
<name>A0ABS9MLT1_9FIRM</name>
<proteinExistence type="predicted"/>
<gene>
    <name evidence="2" type="ORF">L0P57_12705</name>
</gene>